<evidence type="ECO:0000313" key="1">
    <source>
        <dbReference type="EMBL" id="KRG67550.1"/>
    </source>
</evidence>
<name>A0A0R0CNZ0_9GAMM</name>
<dbReference type="PATRIC" id="fig|344882.3.peg.1817"/>
<dbReference type="STRING" id="344882.ABB29_15420"/>
<dbReference type="Gene3D" id="2.60.34.30">
    <property type="entry name" value="Competence, DNA-entry nuclease inhibitor, ComJ"/>
    <property type="match status" value="1"/>
</dbReference>
<dbReference type="OrthoDB" id="280156at2"/>
<dbReference type="EMBL" id="LDJL01000021">
    <property type="protein sequence ID" value="KRG67550.1"/>
    <property type="molecule type" value="Genomic_DNA"/>
</dbReference>
<dbReference type="Proteomes" id="UP000052052">
    <property type="component" value="Unassembled WGS sequence"/>
</dbReference>
<keyword evidence="2" id="KW-1185">Reference proteome</keyword>
<dbReference type="AlphaFoldDB" id="A0A0R0CNZ0"/>
<protein>
    <submittedName>
        <fullName evidence="1">Uncharacterized protein</fullName>
    </submittedName>
</protein>
<reference evidence="1 2" key="1">
    <citation type="submission" date="2015-05" db="EMBL/GenBank/DDBJ databases">
        <title>Genome sequencing and analysis of members of genus Stenotrophomonas.</title>
        <authorList>
            <person name="Patil P.P."/>
            <person name="Midha S."/>
            <person name="Patil P.B."/>
        </authorList>
    </citation>
    <scope>NUCLEOTIDE SEQUENCE [LARGE SCALE GENOMIC DNA]</scope>
    <source>
        <strain evidence="1 2">DSM 21858</strain>
    </source>
</reference>
<organism evidence="1 2">
    <name type="scientific">Pseudoxanthomonas dokdonensis</name>
    <dbReference type="NCBI Taxonomy" id="344882"/>
    <lineage>
        <taxon>Bacteria</taxon>
        <taxon>Pseudomonadati</taxon>
        <taxon>Pseudomonadota</taxon>
        <taxon>Gammaproteobacteria</taxon>
        <taxon>Lysobacterales</taxon>
        <taxon>Lysobacteraceae</taxon>
        <taxon>Pseudoxanthomonas</taxon>
    </lineage>
</organism>
<gene>
    <name evidence="1" type="ORF">ABB29_15420</name>
</gene>
<proteinExistence type="predicted"/>
<sequence>MPSHDFTIFADYFQFYIQDEPADGDLSEAWSDEAVARLLAVAPGVVGIGTVRNLDVPVSIEILDKEPILTLSSWDHVVECSMSVQSGRIVVAGCTDYFPDAVRIEVAPGTYRVRVRYSGLNSLSPDGLDGDDRYRLELWQAPAIEPTVIKQRAV</sequence>
<accession>A0A0R0CNZ0</accession>
<dbReference type="InterPro" id="IPR038691">
    <property type="entry name" value="ComJ_sf"/>
</dbReference>
<comment type="caution">
    <text evidence="1">The sequence shown here is derived from an EMBL/GenBank/DDBJ whole genome shotgun (WGS) entry which is preliminary data.</text>
</comment>
<dbReference type="RefSeq" id="WP_057660659.1">
    <property type="nucleotide sequence ID" value="NZ_LDJL01000021.1"/>
</dbReference>
<evidence type="ECO:0000313" key="2">
    <source>
        <dbReference type="Proteomes" id="UP000052052"/>
    </source>
</evidence>